<proteinExistence type="predicted"/>
<organism evidence="1">
    <name type="scientific">Guillardia theta (strain CCMP2712)</name>
    <name type="common">Cryptophyte</name>
    <dbReference type="NCBI Taxonomy" id="905079"/>
    <lineage>
        <taxon>Eukaryota</taxon>
        <taxon>Cryptophyceae</taxon>
        <taxon>Pyrenomonadales</taxon>
        <taxon>Geminigeraceae</taxon>
        <taxon>Guillardia</taxon>
    </lineage>
</organism>
<name>L1ILE9_GUITC</name>
<reference evidence="1 3" key="1">
    <citation type="journal article" date="2012" name="Nature">
        <title>Algal genomes reveal evolutionary mosaicism and the fate of nucleomorphs.</title>
        <authorList>
            <consortium name="DOE Joint Genome Institute"/>
            <person name="Curtis B.A."/>
            <person name="Tanifuji G."/>
            <person name="Burki F."/>
            <person name="Gruber A."/>
            <person name="Irimia M."/>
            <person name="Maruyama S."/>
            <person name="Arias M.C."/>
            <person name="Ball S.G."/>
            <person name="Gile G.H."/>
            <person name="Hirakawa Y."/>
            <person name="Hopkins J.F."/>
            <person name="Kuo A."/>
            <person name="Rensing S.A."/>
            <person name="Schmutz J."/>
            <person name="Symeonidi A."/>
            <person name="Elias M."/>
            <person name="Eveleigh R.J."/>
            <person name="Herman E.K."/>
            <person name="Klute M.J."/>
            <person name="Nakayama T."/>
            <person name="Obornik M."/>
            <person name="Reyes-Prieto A."/>
            <person name="Armbrust E.V."/>
            <person name="Aves S.J."/>
            <person name="Beiko R.G."/>
            <person name="Coutinho P."/>
            <person name="Dacks J.B."/>
            <person name="Durnford D.G."/>
            <person name="Fast N.M."/>
            <person name="Green B.R."/>
            <person name="Grisdale C.J."/>
            <person name="Hempel F."/>
            <person name="Henrissat B."/>
            <person name="Hoppner M.P."/>
            <person name="Ishida K."/>
            <person name="Kim E."/>
            <person name="Koreny L."/>
            <person name="Kroth P.G."/>
            <person name="Liu Y."/>
            <person name="Malik S.B."/>
            <person name="Maier U.G."/>
            <person name="McRose D."/>
            <person name="Mock T."/>
            <person name="Neilson J.A."/>
            <person name="Onodera N.T."/>
            <person name="Poole A.M."/>
            <person name="Pritham E.J."/>
            <person name="Richards T.A."/>
            <person name="Rocap G."/>
            <person name="Roy S.W."/>
            <person name="Sarai C."/>
            <person name="Schaack S."/>
            <person name="Shirato S."/>
            <person name="Slamovits C.H."/>
            <person name="Spencer D.F."/>
            <person name="Suzuki S."/>
            <person name="Worden A.Z."/>
            <person name="Zauner S."/>
            <person name="Barry K."/>
            <person name="Bell C."/>
            <person name="Bharti A.K."/>
            <person name="Crow J.A."/>
            <person name="Grimwood J."/>
            <person name="Kramer R."/>
            <person name="Lindquist E."/>
            <person name="Lucas S."/>
            <person name="Salamov A."/>
            <person name="McFadden G.I."/>
            <person name="Lane C.E."/>
            <person name="Keeling P.J."/>
            <person name="Gray M.W."/>
            <person name="Grigoriev I.V."/>
            <person name="Archibald J.M."/>
        </authorList>
    </citation>
    <scope>NUCLEOTIDE SEQUENCE</scope>
    <source>
        <strain evidence="1 3">CCMP2712</strain>
    </source>
</reference>
<protein>
    <submittedName>
        <fullName evidence="1 2">Uncharacterized protein</fullName>
    </submittedName>
</protein>
<reference evidence="2" key="3">
    <citation type="submission" date="2016-03" db="UniProtKB">
        <authorList>
            <consortium name="EnsemblProtists"/>
        </authorList>
    </citation>
    <scope>IDENTIFICATION</scope>
</reference>
<dbReference type="EMBL" id="JH993069">
    <property type="protein sequence ID" value="EKX36719.1"/>
    <property type="molecule type" value="Genomic_DNA"/>
</dbReference>
<keyword evidence="3" id="KW-1185">Reference proteome</keyword>
<gene>
    <name evidence="1" type="ORF">GUITHDRAFT_117150</name>
</gene>
<evidence type="ECO:0000313" key="3">
    <source>
        <dbReference type="Proteomes" id="UP000011087"/>
    </source>
</evidence>
<sequence>MNPTVQRTHTPLFNFWKRNKTFQKSFANIVKFKDDEINMSDSSVVLYHFHQQLLTSTIDFRLQPGESEEERCERVKLAVKQLTRFTHRFFAFVNSLYLLYDPSTPVLRYSKKIDKLLQTKLQVARQAEEMLHLTDDMHRMDLRDCYHNCNGSVRYHAMNVDYMRKLLNMVKFPNLSLFFIYGLPNMVHPLYDQLSYNSYTLRFQPQGVIPDIVTAQNILVNMQELVCSMTDYSSYYSNLARFIELRDRLFEDARQSKVIAKIEQMIRSTVSPAGFGPGTFRFIIVLPIFPKIVQNINMMGFPNRGTKAEIHALFRERRRLYRKWKIPFEIQVMLHRNIERGFPIVYQKVYSLSVAK</sequence>
<dbReference type="KEGG" id="gtt:GUITHDRAFT_117150"/>
<reference evidence="3" key="2">
    <citation type="submission" date="2012-11" db="EMBL/GenBank/DDBJ databases">
        <authorList>
            <person name="Kuo A."/>
            <person name="Curtis B.A."/>
            <person name="Tanifuji G."/>
            <person name="Burki F."/>
            <person name="Gruber A."/>
            <person name="Irimia M."/>
            <person name="Maruyama S."/>
            <person name="Arias M.C."/>
            <person name="Ball S.G."/>
            <person name="Gile G.H."/>
            <person name="Hirakawa Y."/>
            <person name="Hopkins J.F."/>
            <person name="Rensing S.A."/>
            <person name="Schmutz J."/>
            <person name="Symeonidi A."/>
            <person name="Elias M."/>
            <person name="Eveleigh R.J."/>
            <person name="Herman E.K."/>
            <person name="Klute M.J."/>
            <person name="Nakayama T."/>
            <person name="Obornik M."/>
            <person name="Reyes-Prieto A."/>
            <person name="Armbrust E.V."/>
            <person name="Aves S.J."/>
            <person name="Beiko R.G."/>
            <person name="Coutinho P."/>
            <person name="Dacks J.B."/>
            <person name="Durnford D.G."/>
            <person name="Fast N.M."/>
            <person name="Green B.R."/>
            <person name="Grisdale C."/>
            <person name="Hempe F."/>
            <person name="Henrissat B."/>
            <person name="Hoppner M.P."/>
            <person name="Ishida K.-I."/>
            <person name="Kim E."/>
            <person name="Koreny L."/>
            <person name="Kroth P.G."/>
            <person name="Liu Y."/>
            <person name="Malik S.-B."/>
            <person name="Maier U.G."/>
            <person name="McRose D."/>
            <person name="Mock T."/>
            <person name="Neilson J.A."/>
            <person name="Onodera N.T."/>
            <person name="Poole A.M."/>
            <person name="Pritham E.J."/>
            <person name="Richards T.A."/>
            <person name="Rocap G."/>
            <person name="Roy S.W."/>
            <person name="Sarai C."/>
            <person name="Schaack S."/>
            <person name="Shirato S."/>
            <person name="Slamovits C.H."/>
            <person name="Spencer D.F."/>
            <person name="Suzuki S."/>
            <person name="Worden A.Z."/>
            <person name="Zauner S."/>
            <person name="Barry K."/>
            <person name="Bell C."/>
            <person name="Bharti A.K."/>
            <person name="Crow J.A."/>
            <person name="Grimwood J."/>
            <person name="Kramer R."/>
            <person name="Lindquist E."/>
            <person name="Lucas S."/>
            <person name="Salamov A."/>
            <person name="McFadden G.I."/>
            <person name="Lane C.E."/>
            <person name="Keeling P.J."/>
            <person name="Gray M.W."/>
            <person name="Grigoriev I.V."/>
            <person name="Archibald J.M."/>
        </authorList>
    </citation>
    <scope>NUCLEOTIDE SEQUENCE</scope>
    <source>
        <strain evidence="3">CCMP2712</strain>
    </source>
</reference>
<evidence type="ECO:0000313" key="1">
    <source>
        <dbReference type="EMBL" id="EKX36719.1"/>
    </source>
</evidence>
<dbReference type="PaxDb" id="55529-EKX36719"/>
<evidence type="ECO:0000313" key="2">
    <source>
        <dbReference type="EnsemblProtists" id="EKX36719"/>
    </source>
</evidence>
<dbReference type="EnsemblProtists" id="EKX36719">
    <property type="protein sequence ID" value="EKX36719"/>
    <property type="gene ID" value="GUITHDRAFT_117150"/>
</dbReference>
<dbReference type="AlphaFoldDB" id="L1ILE9"/>
<dbReference type="GeneID" id="17293454"/>
<dbReference type="Proteomes" id="UP000011087">
    <property type="component" value="Unassembled WGS sequence"/>
</dbReference>
<dbReference type="HOGENOM" id="CLU_779483_0_0_1"/>
<accession>L1ILE9</accession>
<dbReference type="RefSeq" id="XP_005823699.1">
    <property type="nucleotide sequence ID" value="XM_005823642.1"/>
</dbReference>